<accession>A0AAN7SG11</accession>
<dbReference type="AlphaFoldDB" id="A0AAN7SG11"/>
<evidence type="ECO:0000313" key="3">
    <source>
        <dbReference type="EMBL" id="KAK4877949.1"/>
    </source>
</evidence>
<protein>
    <recommendedName>
        <fullName evidence="2">G-patch domain-containing protein</fullName>
    </recommendedName>
</protein>
<dbReference type="EMBL" id="JARPUR010000004">
    <property type="protein sequence ID" value="KAK4877949.1"/>
    <property type="molecule type" value="Genomic_DNA"/>
</dbReference>
<dbReference type="SMART" id="SM00443">
    <property type="entry name" value="G_patch"/>
    <property type="match status" value="1"/>
</dbReference>
<dbReference type="InterPro" id="IPR050656">
    <property type="entry name" value="PINX1"/>
</dbReference>
<gene>
    <name evidence="3" type="ORF">RN001_010455</name>
</gene>
<feature type="region of interest" description="Disordered" evidence="1">
    <location>
        <begin position="285"/>
        <end position="308"/>
    </location>
</feature>
<reference evidence="4" key="1">
    <citation type="submission" date="2023-01" db="EMBL/GenBank/DDBJ databases">
        <title>Key to firefly adult light organ development and bioluminescence: homeobox transcription factors regulate luciferase expression and transportation to peroxisome.</title>
        <authorList>
            <person name="Fu X."/>
        </authorList>
    </citation>
    <scope>NUCLEOTIDE SEQUENCE [LARGE SCALE GENOMIC DNA]</scope>
</reference>
<dbReference type="Pfam" id="PF01585">
    <property type="entry name" value="G-patch"/>
    <property type="match status" value="1"/>
</dbReference>
<dbReference type="PROSITE" id="PS50174">
    <property type="entry name" value="G_PATCH"/>
    <property type="match status" value="1"/>
</dbReference>
<proteinExistence type="predicted"/>
<evidence type="ECO:0000313" key="4">
    <source>
        <dbReference type="Proteomes" id="UP001353858"/>
    </source>
</evidence>
<feature type="domain" description="G-patch" evidence="2">
    <location>
        <begin position="26"/>
        <end position="72"/>
    </location>
</feature>
<dbReference type="InterPro" id="IPR000467">
    <property type="entry name" value="G_patch_dom"/>
</dbReference>
<dbReference type="PANTHER" id="PTHR23149:SF27">
    <property type="entry name" value="PIN2_TERF1-INTERACTING TELOMERASE INHIBITOR 1"/>
    <property type="match status" value="1"/>
</dbReference>
<sequence>MSMLAEKRRKQKWSLNPQGKHWLTDSNKFGLKILESMGWKEGKGLGKQQDGITEPIRIAFKNDNKGLGLKENPSSMQQDHFNALLESLNTNNDSQTKTITSLEEKSQKSRTRVHYKKFTRGKDLSKYSAKDLANIFEKKSLKIEAPEPVANNTVNKGSMIDYFSNKMPNGLKLEQTKSYSESDDDQCFGFGFTNPAFDPLKPTFTVTTKHSLNTIVEEPEVLNETITIKETEVKKRKKNKSCVDEVEYRNKEVKVKKRKTGIDNPALNNSIKQCDIKIKKQKKGIDNPALEINPSPEQKPKKRKKTKCGIDNPSLDLDLVEEQQIPCDFMMNVVEEPIPVPKQKISKKKGCDNYGFDAKVQRIEENIGYISRSIETYQAEVENDINEIKDEDMYVGEFSGCDGENQKQKDGVLLRFKYASFTKDPHWTVKYNQTVNLAKKSYKHLIKGDIAVGFKESNLHEIKGYGYKI</sequence>
<keyword evidence="4" id="KW-1185">Reference proteome</keyword>
<organism evidence="3 4">
    <name type="scientific">Aquatica leii</name>
    <dbReference type="NCBI Taxonomy" id="1421715"/>
    <lineage>
        <taxon>Eukaryota</taxon>
        <taxon>Metazoa</taxon>
        <taxon>Ecdysozoa</taxon>
        <taxon>Arthropoda</taxon>
        <taxon>Hexapoda</taxon>
        <taxon>Insecta</taxon>
        <taxon>Pterygota</taxon>
        <taxon>Neoptera</taxon>
        <taxon>Endopterygota</taxon>
        <taxon>Coleoptera</taxon>
        <taxon>Polyphaga</taxon>
        <taxon>Elateriformia</taxon>
        <taxon>Elateroidea</taxon>
        <taxon>Lampyridae</taxon>
        <taxon>Luciolinae</taxon>
        <taxon>Aquatica</taxon>
    </lineage>
</organism>
<comment type="caution">
    <text evidence="3">The sequence shown here is derived from an EMBL/GenBank/DDBJ whole genome shotgun (WGS) entry which is preliminary data.</text>
</comment>
<evidence type="ECO:0000259" key="2">
    <source>
        <dbReference type="PROSITE" id="PS50174"/>
    </source>
</evidence>
<dbReference type="GO" id="GO:0005730">
    <property type="term" value="C:nucleolus"/>
    <property type="evidence" value="ECO:0007669"/>
    <property type="project" value="TreeGrafter"/>
</dbReference>
<dbReference type="GO" id="GO:0010521">
    <property type="term" value="F:telomerase inhibitor activity"/>
    <property type="evidence" value="ECO:0007669"/>
    <property type="project" value="TreeGrafter"/>
</dbReference>
<dbReference type="GO" id="GO:0003676">
    <property type="term" value="F:nucleic acid binding"/>
    <property type="evidence" value="ECO:0007669"/>
    <property type="project" value="InterPro"/>
</dbReference>
<name>A0AAN7SG11_9COLE</name>
<dbReference type="Proteomes" id="UP001353858">
    <property type="component" value="Unassembled WGS sequence"/>
</dbReference>
<evidence type="ECO:0000256" key="1">
    <source>
        <dbReference type="SAM" id="MobiDB-lite"/>
    </source>
</evidence>
<dbReference type="PANTHER" id="PTHR23149">
    <property type="entry name" value="G PATCH DOMAIN CONTAINING PROTEIN"/>
    <property type="match status" value="1"/>
</dbReference>